<keyword evidence="9" id="KW-1185">Reference proteome</keyword>
<evidence type="ECO:0000313" key="9">
    <source>
        <dbReference type="Proteomes" id="UP000535437"/>
    </source>
</evidence>
<sequence length="396" mass="42200">MTTTSTPAPSLSPVTTTAPGVEIPGTMRAVVVHGPEDYRLEQRPVPTPGPGELLLRTDAVGVCASDLKCYHGAEKFWGGEHKDAWAETDRIPGHEFVGTVVAAGDGALESRSVAFGDRLACEQIVPCGDCFYCGRGIYWMCEPHDMFGFKGFDGAMAEYVLIPVQALTHPVSTDLPGQFAAFSEPLSCAMHAVERGGIQFEDTVVIAGAGPIGLSAIAGARQKNPLRIIALDMVEEKLELARACGADVTINIAEEDAVAKVKELTGGYGADVYIEATGHPSAVGQGLNLLRKLGRFVEYSVFKDKASVDWSIISDDKELDVLGAHLGPHCWPAAIKLIEDDKLPMERICTHQYPLERFQDALNMVADSSGQSVKVSILPNGPVPAGTANNLQDGEA</sequence>
<dbReference type="Gene3D" id="3.40.50.720">
    <property type="entry name" value="NAD(P)-binding Rossmann-like Domain"/>
    <property type="match status" value="1"/>
</dbReference>
<dbReference type="InterPro" id="IPR013154">
    <property type="entry name" value="ADH-like_N"/>
</dbReference>
<dbReference type="InterPro" id="IPR002328">
    <property type="entry name" value="ADH_Zn_CS"/>
</dbReference>
<comment type="caution">
    <text evidence="8">The sequence shown here is derived from an EMBL/GenBank/DDBJ whole genome shotgun (WGS) entry which is preliminary data.</text>
</comment>
<reference evidence="8 9" key="1">
    <citation type="submission" date="2020-07" db="EMBL/GenBank/DDBJ databases">
        <title>Sequencing the genomes of 1000 actinobacteria strains.</title>
        <authorList>
            <person name="Klenk H.-P."/>
        </authorList>
    </citation>
    <scope>NUCLEOTIDE SEQUENCE [LARGE SCALE GENOMIC DNA]</scope>
    <source>
        <strain evidence="8 9">DSM 15475</strain>
    </source>
</reference>
<dbReference type="PANTHER" id="PTHR43401">
    <property type="entry name" value="L-THREONINE 3-DEHYDROGENASE"/>
    <property type="match status" value="1"/>
</dbReference>
<gene>
    <name evidence="8" type="ORF">HNR09_002060</name>
</gene>
<dbReference type="InterPro" id="IPR050129">
    <property type="entry name" value="Zn_alcohol_dh"/>
</dbReference>
<feature type="region of interest" description="Disordered" evidence="6">
    <location>
        <begin position="1"/>
        <end position="20"/>
    </location>
</feature>
<dbReference type="Pfam" id="PF08240">
    <property type="entry name" value="ADH_N"/>
    <property type="match status" value="1"/>
</dbReference>
<dbReference type="GO" id="GO:0008270">
    <property type="term" value="F:zinc ion binding"/>
    <property type="evidence" value="ECO:0007669"/>
    <property type="project" value="InterPro"/>
</dbReference>
<organism evidence="8 9">
    <name type="scientific">Nesterenkonia xinjiangensis</name>
    <dbReference type="NCBI Taxonomy" id="225327"/>
    <lineage>
        <taxon>Bacteria</taxon>
        <taxon>Bacillati</taxon>
        <taxon>Actinomycetota</taxon>
        <taxon>Actinomycetes</taxon>
        <taxon>Micrococcales</taxon>
        <taxon>Micrococcaceae</taxon>
        <taxon>Nesterenkonia</taxon>
    </lineage>
</organism>
<dbReference type="InterPro" id="IPR020843">
    <property type="entry name" value="ER"/>
</dbReference>
<dbReference type="Proteomes" id="UP000535437">
    <property type="component" value="Unassembled WGS sequence"/>
</dbReference>
<comment type="similarity">
    <text evidence="5">Belongs to the zinc-containing alcohol dehydrogenase family.</text>
</comment>
<dbReference type="EMBL" id="JACCFY010000001">
    <property type="protein sequence ID" value="NYJ78649.1"/>
    <property type="molecule type" value="Genomic_DNA"/>
</dbReference>
<evidence type="ECO:0000256" key="2">
    <source>
        <dbReference type="ARBA" id="ARBA00022723"/>
    </source>
</evidence>
<dbReference type="RefSeq" id="WP_179541962.1">
    <property type="nucleotide sequence ID" value="NZ_BAAALL010000005.1"/>
</dbReference>
<feature type="compositionally biased region" description="Low complexity" evidence="6">
    <location>
        <begin position="1"/>
        <end position="19"/>
    </location>
</feature>
<evidence type="ECO:0000256" key="1">
    <source>
        <dbReference type="ARBA" id="ARBA00001947"/>
    </source>
</evidence>
<protein>
    <submittedName>
        <fullName evidence="8">Threonine dehydrogenase-like Zn-dependent dehydrogenase</fullName>
    </submittedName>
</protein>
<dbReference type="SUPFAM" id="SSF51735">
    <property type="entry name" value="NAD(P)-binding Rossmann-fold domains"/>
    <property type="match status" value="1"/>
</dbReference>
<feature type="domain" description="Enoyl reductase (ER)" evidence="7">
    <location>
        <begin position="34"/>
        <end position="377"/>
    </location>
</feature>
<evidence type="ECO:0000256" key="3">
    <source>
        <dbReference type="ARBA" id="ARBA00022833"/>
    </source>
</evidence>
<dbReference type="SMART" id="SM00829">
    <property type="entry name" value="PKS_ER"/>
    <property type="match status" value="1"/>
</dbReference>
<evidence type="ECO:0000256" key="5">
    <source>
        <dbReference type="RuleBase" id="RU361277"/>
    </source>
</evidence>
<dbReference type="PROSITE" id="PS00059">
    <property type="entry name" value="ADH_ZINC"/>
    <property type="match status" value="1"/>
</dbReference>
<dbReference type="Pfam" id="PF00107">
    <property type="entry name" value="ADH_zinc_N"/>
    <property type="match status" value="1"/>
</dbReference>
<comment type="cofactor">
    <cofactor evidence="1 5">
        <name>Zn(2+)</name>
        <dbReference type="ChEBI" id="CHEBI:29105"/>
    </cofactor>
</comment>
<dbReference type="GO" id="GO:0016491">
    <property type="term" value="F:oxidoreductase activity"/>
    <property type="evidence" value="ECO:0007669"/>
    <property type="project" value="UniProtKB-KW"/>
</dbReference>
<dbReference type="InterPro" id="IPR011032">
    <property type="entry name" value="GroES-like_sf"/>
</dbReference>
<accession>A0A7Z0K9E0</accession>
<evidence type="ECO:0000256" key="4">
    <source>
        <dbReference type="ARBA" id="ARBA00023002"/>
    </source>
</evidence>
<keyword evidence="4" id="KW-0560">Oxidoreductase</keyword>
<dbReference type="InterPro" id="IPR036291">
    <property type="entry name" value="NAD(P)-bd_dom_sf"/>
</dbReference>
<name>A0A7Z0K9E0_9MICC</name>
<evidence type="ECO:0000256" key="6">
    <source>
        <dbReference type="SAM" id="MobiDB-lite"/>
    </source>
</evidence>
<dbReference type="SUPFAM" id="SSF50129">
    <property type="entry name" value="GroES-like"/>
    <property type="match status" value="1"/>
</dbReference>
<proteinExistence type="inferred from homology"/>
<dbReference type="PANTHER" id="PTHR43401:SF2">
    <property type="entry name" value="L-THREONINE 3-DEHYDROGENASE"/>
    <property type="match status" value="1"/>
</dbReference>
<dbReference type="AlphaFoldDB" id="A0A7Z0K9E0"/>
<evidence type="ECO:0000259" key="7">
    <source>
        <dbReference type="SMART" id="SM00829"/>
    </source>
</evidence>
<dbReference type="InterPro" id="IPR013149">
    <property type="entry name" value="ADH-like_C"/>
</dbReference>
<evidence type="ECO:0000313" key="8">
    <source>
        <dbReference type="EMBL" id="NYJ78649.1"/>
    </source>
</evidence>
<keyword evidence="3 5" id="KW-0862">Zinc</keyword>
<keyword evidence="2 5" id="KW-0479">Metal-binding</keyword>
<dbReference type="Gene3D" id="3.90.180.10">
    <property type="entry name" value="Medium-chain alcohol dehydrogenases, catalytic domain"/>
    <property type="match status" value="1"/>
</dbReference>